<keyword evidence="3" id="KW-1185">Reference proteome</keyword>
<accession>A0A3N4KLF6</accession>
<evidence type="ECO:0000313" key="2">
    <source>
        <dbReference type="EMBL" id="RPB11404.1"/>
    </source>
</evidence>
<dbReference type="PROSITE" id="PS50181">
    <property type="entry name" value="FBOX"/>
    <property type="match status" value="1"/>
</dbReference>
<feature type="domain" description="F-box" evidence="1">
    <location>
        <begin position="1"/>
        <end position="52"/>
    </location>
</feature>
<protein>
    <recommendedName>
        <fullName evidence="1">F-box domain-containing protein</fullName>
    </recommendedName>
</protein>
<dbReference type="Proteomes" id="UP000277580">
    <property type="component" value="Unassembled WGS sequence"/>
</dbReference>
<name>A0A3N4KLF6_9PEZI</name>
<dbReference type="InParanoid" id="A0A3N4KLF6"/>
<sequence>MLHDMPAELLLNILSYLDNLDPVSHASHTLSLSTRDFKTRTLRTRLANIKHIELLMEIWTPPSFFKPRGGSPAYSKESYITRPQDRLYDMLCDPHMVVKVEEYLDNLEKKARAAQKIASHLLTMMSFDTDEEQHSYATMIVIELWSAQSRYGHDVDGRWSNINDECGLQEVHVRDNYVTSLPSEIQEAMITAYNALAQRLQPPFYSSSRRGHGGRIIEGEGMWLYRLIVKEGMETILTLLEQRG</sequence>
<organism evidence="2 3">
    <name type="scientific">Morchella conica CCBAS932</name>
    <dbReference type="NCBI Taxonomy" id="1392247"/>
    <lineage>
        <taxon>Eukaryota</taxon>
        <taxon>Fungi</taxon>
        <taxon>Dikarya</taxon>
        <taxon>Ascomycota</taxon>
        <taxon>Pezizomycotina</taxon>
        <taxon>Pezizomycetes</taxon>
        <taxon>Pezizales</taxon>
        <taxon>Morchellaceae</taxon>
        <taxon>Morchella</taxon>
    </lineage>
</organism>
<dbReference type="EMBL" id="ML119136">
    <property type="protein sequence ID" value="RPB11404.1"/>
    <property type="molecule type" value="Genomic_DNA"/>
</dbReference>
<dbReference type="AlphaFoldDB" id="A0A3N4KLF6"/>
<evidence type="ECO:0000313" key="3">
    <source>
        <dbReference type="Proteomes" id="UP000277580"/>
    </source>
</evidence>
<dbReference type="OrthoDB" id="5292297at2759"/>
<evidence type="ECO:0000259" key="1">
    <source>
        <dbReference type="PROSITE" id="PS50181"/>
    </source>
</evidence>
<gene>
    <name evidence="2" type="ORF">P167DRAFT_524528</name>
</gene>
<proteinExistence type="predicted"/>
<reference evidence="2 3" key="1">
    <citation type="journal article" date="2018" name="Nat. Ecol. Evol.">
        <title>Pezizomycetes genomes reveal the molecular basis of ectomycorrhizal truffle lifestyle.</title>
        <authorList>
            <person name="Murat C."/>
            <person name="Payen T."/>
            <person name="Noel B."/>
            <person name="Kuo A."/>
            <person name="Morin E."/>
            <person name="Chen J."/>
            <person name="Kohler A."/>
            <person name="Krizsan K."/>
            <person name="Balestrini R."/>
            <person name="Da Silva C."/>
            <person name="Montanini B."/>
            <person name="Hainaut M."/>
            <person name="Levati E."/>
            <person name="Barry K.W."/>
            <person name="Belfiori B."/>
            <person name="Cichocki N."/>
            <person name="Clum A."/>
            <person name="Dockter R.B."/>
            <person name="Fauchery L."/>
            <person name="Guy J."/>
            <person name="Iotti M."/>
            <person name="Le Tacon F."/>
            <person name="Lindquist E.A."/>
            <person name="Lipzen A."/>
            <person name="Malagnac F."/>
            <person name="Mello A."/>
            <person name="Molinier V."/>
            <person name="Miyauchi S."/>
            <person name="Poulain J."/>
            <person name="Riccioni C."/>
            <person name="Rubini A."/>
            <person name="Sitrit Y."/>
            <person name="Splivallo R."/>
            <person name="Traeger S."/>
            <person name="Wang M."/>
            <person name="Zifcakova L."/>
            <person name="Wipf D."/>
            <person name="Zambonelli A."/>
            <person name="Paolocci F."/>
            <person name="Nowrousian M."/>
            <person name="Ottonello S."/>
            <person name="Baldrian P."/>
            <person name="Spatafora J.W."/>
            <person name="Henrissat B."/>
            <person name="Nagy L.G."/>
            <person name="Aury J.M."/>
            <person name="Wincker P."/>
            <person name="Grigoriev I.V."/>
            <person name="Bonfante P."/>
            <person name="Martin F.M."/>
        </authorList>
    </citation>
    <scope>NUCLEOTIDE SEQUENCE [LARGE SCALE GENOMIC DNA]</scope>
    <source>
        <strain evidence="2 3">CCBAS932</strain>
    </source>
</reference>
<dbReference type="InterPro" id="IPR001810">
    <property type="entry name" value="F-box_dom"/>
</dbReference>